<name>A0AAF3F004_9BILA</name>
<proteinExistence type="predicted"/>
<accession>A0AAF3F004</accession>
<protein>
    <submittedName>
        <fullName evidence="3">Uncharacterized protein</fullName>
    </submittedName>
</protein>
<dbReference type="WBParaSite" id="MBELARI_LOCUS19842">
    <property type="protein sequence ID" value="MBELARI_LOCUS19842"/>
    <property type="gene ID" value="MBELARI_LOCUS19842"/>
</dbReference>
<organism evidence="2 3">
    <name type="scientific">Mesorhabditis belari</name>
    <dbReference type="NCBI Taxonomy" id="2138241"/>
    <lineage>
        <taxon>Eukaryota</taxon>
        <taxon>Metazoa</taxon>
        <taxon>Ecdysozoa</taxon>
        <taxon>Nematoda</taxon>
        <taxon>Chromadorea</taxon>
        <taxon>Rhabditida</taxon>
        <taxon>Rhabditina</taxon>
        <taxon>Rhabditomorpha</taxon>
        <taxon>Rhabditoidea</taxon>
        <taxon>Rhabditidae</taxon>
        <taxon>Mesorhabditinae</taxon>
        <taxon>Mesorhabditis</taxon>
    </lineage>
</organism>
<dbReference type="Proteomes" id="UP000887575">
    <property type="component" value="Unassembled WGS sequence"/>
</dbReference>
<dbReference type="PANTHER" id="PTHR36937">
    <property type="entry name" value="PROTEIN CBG20935-RELATED"/>
    <property type="match status" value="1"/>
</dbReference>
<dbReference type="AlphaFoldDB" id="A0AAF3F004"/>
<reference evidence="3" key="1">
    <citation type="submission" date="2024-02" db="UniProtKB">
        <authorList>
            <consortium name="WormBaseParasite"/>
        </authorList>
    </citation>
    <scope>IDENTIFICATION</scope>
</reference>
<keyword evidence="2" id="KW-1185">Reference proteome</keyword>
<evidence type="ECO:0000313" key="2">
    <source>
        <dbReference type="Proteomes" id="UP000887575"/>
    </source>
</evidence>
<dbReference type="PANTHER" id="PTHR36937:SF1">
    <property type="entry name" value="PEPTIDASE S1 DOMAIN-CONTAINING PROTEIN"/>
    <property type="match status" value="1"/>
</dbReference>
<evidence type="ECO:0000313" key="3">
    <source>
        <dbReference type="WBParaSite" id="MBELARI_LOCUS19842"/>
    </source>
</evidence>
<evidence type="ECO:0000256" key="1">
    <source>
        <dbReference type="SAM" id="MobiDB-lite"/>
    </source>
</evidence>
<feature type="region of interest" description="Disordered" evidence="1">
    <location>
        <begin position="208"/>
        <end position="254"/>
    </location>
</feature>
<sequence length="553" mass="59515">MPPIADALMKAIGPIAIGKKDGDDVKWDVPNFGQVGLGNGKMQMMKFVPSGAETETPNGGTWTLGDRPDLGYMEHDSTLGRSAGSSTRMNLGGIGQFITENNQEKGTGLLDFSKALFPFLELPPPKSEEKSPHSVLSPEEQRLAEIYYPKPRSYLDLKEDLSPLPFEEIAPEKRIKTDDDESFSNPFDQIKSRAGYARFRALASKTQVEDSDLLPTKPDNPFAKEVGVAPDGNELSSSSEKDTQPLNTMRLGKQAKTSDVPIPIADLGLSEKQIYELCSKFAPVAARHCYANKVDPQFLARCRGYATDCAKFQAQAKPLGALANSFSSGVGLTYYNWGVKGIPYYAINEEGAIGNGRNGKVDFGTWGGGYSDEVGARDFWSQTQEYGANWYEGMYGWKQGWSVPIINSMGVEGASGTMVNVPLKEGSLGKPISVTNSYSVGPYLGLADKVGVDWYNGGVSLQRGFSVPLVGVGVSTGVGVGFPSIGTMMNRMGLNGVQANPQLFSTSSGFDSSIGLSSKQESSLSATNNGQPLLGNLIALAEMAKKREKSKKY</sequence>